<proteinExistence type="predicted"/>
<sequence length="659" mass="74032">MSCILSQMKSLIIPWILVLILANFGESALKCGGDGCCDRNDFCNVWSLRGECEKNINFMANICRASCNLCPNSLIADKESVEDSANVSGCNKVQTIEVAKRRVFTINQHAAKVVQTQCGESNNANPCQENLCFHKQFRTLDGTCNNLKNSLNGAGFTAFVRILQPLYEDGVGRYAGKESLFRPNARELTRQIISTPVRILSNSNQMVMQFGQFFSHDVSNRNFQNFCQCNDNHENCMNIPYVLSDPRQRVKKCESITRDIPNCGTGNKGVPRESMNRASSYIDGTMVYGPTQIDSMNLRARQFMKTNIVNGRHFPPFSISSSSSDSMTTGDSRSTLFIGLASLHTLFVRLHNKIATELQTTNRKWNDERTYQETRKIVGSIIQVVTYNEFIPALLGANNARTLIPEYHGYKDNVDASISLEFGGAAFRLHGMISDSYPLLNDRYQSVSNLRFIQGMNQIKNIISSGTDALIRGIISQPLRKPQRVTPQVSEEMFGGSVDLATINIQRGRDIGLRTYNDYRKLCKLSPIVNFMDWDEVSDPMVKQKMADMYKEPENIDLYVGGMVEEPLIGSLVGPTFACIIAEQFKRSRDGDRFFYKNSETFKPEQTEALDKITMATIICLTGENYKEITPNAFQVDRGETAIPCSDIPQLNLTAWRSV</sequence>
<dbReference type="WBParaSite" id="RSKR_0000751400.1">
    <property type="protein sequence ID" value="RSKR_0000751400.1"/>
    <property type="gene ID" value="RSKR_0000751400"/>
</dbReference>
<accession>A0AC35U3Z6</accession>
<protein>
    <submittedName>
        <fullName evidence="2">ShKT domain-containing protein</fullName>
    </submittedName>
</protein>
<evidence type="ECO:0000313" key="1">
    <source>
        <dbReference type="Proteomes" id="UP000095286"/>
    </source>
</evidence>
<reference evidence="2" key="1">
    <citation type="submission" date="2016-11" db="UniProtKB">
        <authorList>
            <consortium name="WormBaseParasite"/>
        </authorList>
    </citation>
    <scope>IDENTIFICATION</scope>
    <source>
        <strain evidence="2">KR3021</strain>
    </source>
</reference>
<name>A0AC35U3Z6_9BILA</name>
<organism evidence="1 2">
    <name type="scientific">Rhabditophanes sp. KR3021</name>
    <dbReference type="NCBI Taxonomy" id="114890"/>
    <lineage>
        <taxon>Eukaryota</taxon>
        <taxon>Metazoa</taxon>
        <taxon>Ecdysozoa</taxon>
        <taxon>Nematoda</taxon>
        <taxon>Chromadorea</taxon>
        <taxon>Rhabditida</taxon>
        <taxon>Tylenchina</taxon>
        <taxon>Panagrolaimomorpha</taxon>
        <taxon>Strongyloidoidea</taxon>
        <taxon>Alloionematidae</taxon>
        <taxon>Rhabditophanes</taxon>
    </lineage>
</organism>
<evidence type="ECO:0000313" key="2">
    <source>
        <dbReference type="WBParaSite" id="RSKR_0000751400.1"/>
    </source>
</evidence>
<dbReference type="Proteomes" id="UP000095286">
    <property type="component" value="Unplaced"/>
</dbReference>